<evidence type="ECO:0000313" key="3">
    <source>
        <dbReference type="Proteomes" id="UP000630353"/>
    </source>
</evidence>
<name>A0A919CQR3_9PROT</name>
<accession>A0A919CQR3</accession>
<reference evidence="2" key="1">
    <citation type="journal article" date="2014" name="Int. J. Syst. Evol. Microbiol.">
        <title>Complete genome sequence of Corynebacterium casei LMG S-19264T (=DSM 44701T), isolated from a smear-ripened cheese.</title>
        <authorList>
            <consortium name="US DOE Joint Genome Institute (JGI-PGF)"/>
            <person name="Walter F."/>
            <person name="Albersmeier A."/>
            <person name="Kalinowski J."/>
            <person name="Ruckert C."/>
        </authorList>
    </citation>
    <scope>NUCLEOTIDE SEQUENCE</scope>
    <source>
        <strain evidence="2">KCTC 42651</strain>
    </source>
</reference>
<keyword evidence="3" id="KW-1185">Reference proteome</keyword>
<sequence length="113" mass="11825">MTRPSDEANPAPRTEAEPAPGSFDEPVRKAILTHCADAGPGKSVDPSAVARALGGNPNDVVPWRALIRRIRAEATLLQDAGEIVVLRKGKPVDIRTAKGVIRLGLPSAGTDGE</sequence>
<dbReference type="InterPro" id="IPR036388">
    <property type="entry name" value="WH-like_DNA-bd_sf"/>
</dbReference>
<dbReference type="Proteomes" id="UP000630353">
    <property type="component" value="Unassembled WGS sequence"/>
</dbReference>
<dbReference type="InterPro" id="IPR021660">
    <property type="entry name" value="DUF3253"/>
</dbReference>
<dbReference type="AlphaFoldDB" id="A0A919CQR3"/>
<dbReference type="InterPro" id="IPR036390">
    <property type="entry name" value="WH_DNA-bd_sf"/>
</dbReference>
<proteinExistence type="predicted"/>
<reference evidence="2" key="2">
    <citation type="submission" date="2020-09" db="EMBL/GenBank/DDBJ databases">
        <authorList>
            <person name="Sun Q."/>
            <person name="Kim S."/>
        </authorList>
    </citation>
    <scope>NUCLEOTIDE SEQUENCE</scope>
    <source>
        <strain evidence="2">KCTC 42651</strain>
    </source>
</reference>
<feature type="region of interest" description="Disordered" evidence="1">
    <location>
        <begin position="1"/>
        <end position="27"/>
    </location>
</feature>
<dbReference type="RefSeq" id="WP_189991896.1">
    <property type="nucleotide sequence ID" value="NZ_BMZS01000008.1"/>
</dbReference>
<evidence type="ECO:0000313" key="2">
    <source>
        <dbReference type="EMBL" id="GHD55509.1"/>
    </source>
</evidence>
<comment type="caution">
    <text evidence="2">The sequence shown here is derived from an EMBL/GenBank/DDBJ whole genome shotgun (WGS) entry which is preliminary data.</text>
</comment>
<organism evidence="2 3">
    <name type="scientific">Thalassobaculum fulvum</name>
    <dbReference type="NCBI Taxonomy" id="1633335"/>
    <lineage>
        <taxon>Bacteria</taxon>
        <taxon>Pseudomonadati</taxon>
        <taxon>Pseudomonadota</taxon>
        <taxon>Alphaproteobacteria</taxon>
        <taxon>Rhodospirillales</taxon>
        <taxon>Thalassobaculaceae</taxon>
        <taxon>Thalassobaculum</taxon>
    </lineage>
</organism>
<dbReference type="Pfam" id="PF11625">
    <property type="entry name" value="DUF3253"/>
    <property type="match status" value="1"/>
</dbReference>
<gene>
    <name evidence="2" type="ORF">GCM10017083_34540</name>
</gene>
<evidence type="ECO:0008006" key="4">
    <source>
        <dbReference type="Google" id="ProtNLM"/>
    </source>
</evidence>
<evidence type="ECO:0000256" key="1">
    <source>
        <dbReference type="SAM" id="MobiDB-lite"/>
    </source>
</evidence>
<dbReference type="EMBL" id="BMZS01000008">
    <property type="protein sequence ID" value="GHD55509.1"/>
    <property type="molecule type" value="Genomic_DNA"/>
</dbReference>
<protein>
    <recommendedName>
        <fullName evidence="4">DUF3253 domain-containing protein</fullName>
    </recommendedName>
</protein>
<dbReference type="SUPFAM" id="SSF46785">
    <property type="entry name" value="Winged helix' DNA-binding domain"/>
    <property type="match status" value="1"/>
</dbReference>
<dbReference type="Gene3D" id="1.10.10.10">
    <property type="entry name" value="Winged helix-like DNA-binding domain superfamily/Winged helix DNA-binding domain"/>
    <property type="match status" value="1"/>
</dbReference>